<dbReference type="PANTHER" id="PTHR46354:SF22">
    <property type="entry name" value="TRANSCRIPTION FACTOR TGA LIKE DOMAIN-CONTAINING PROTEIN-RELATED"/>
    <property type="match status" value="1"/>
</dbReference>
<reference evidence="2 4" key="1">
    <citation type="journal article" date="2017" name="Nature">
        <title>The sunflower genome provides insights into oil metabolism, flowering and Asterid evolution.</title>
        <authorList>
            <person name="Badouin H."/>
            <person name="Gouzy J."/>
            <person name="Grassa C.J."/>
            <person name="Murat F."/>
            <person name="Staton S.E."/>
            <person name="Cottret L."/>
            <person name="Lelandais-Briere C."/>
            <person name="Owens G.L."/>
            <person name="Carrere S."/>
            <person name="Mayjonade B."/>
            <person name="Legrand L."/>
            <person name="Gill N."/>
            <person name="Kane N.C."/>
            <person name="Bowers J.E."/>
            <person name="Hubner S."/>
            <person name="Bellec A."/>
            <person name="Berard A."/>
            <person name="Berges H."/>
            <person name="Blanchet N."/>
            <person name="Boniface M.C."/>
            <person name="Brunel D."/>
            <person name="Catrice O."/>
            <person name="Chaidir N."/>
            <person name="Claudel C."/>
            <person name="Donnadieu C."/>
            <person name="Faraut T."/>
            <person name="Fievet G."/>
            <person name="Helmstetter N."/>
            <person name="King M."/>
            <person name="Knapp S.J."/>
            <person name="Lai Z."/>
            <person name="Le Paslier M.C."/>
            <person name="Lippi Y."/>
            <person name="Lorenzon L."/>
            <person name="Mandel J.R."/>
            <person name="Marage G."/>
            <person name="Marchand G."/>
            <person name="Marquand E."/>
            <person name="Bret-Mestries E."/>
            <person name="Morien E."/>
            <person name="Nambeesan S."/>
            <person name="Nguyen T."/>
            <person name="Pegot-Espagnet P."/>
            <person name="Pouilly N."/>
            <person name="Raftis F."/>
            <person name="Sallet E."/>
            <person name="Schiex T."/>
            <person name="Thomas J."/>
            <person name="Vandecasteele C."/>
            <person name="Vares D."/>
            <person name="Vear F."/>
            <person name="Vautrin S."/>
            <person name="Crespi M."/>
            <person name="Mangin B."/>
            <person name="Burke J.M."/>
            <person name="Salse J."/>
            <person name="Munos S."/>
            <person name="Vincourt P."/>
            <person name="Rieseberg L.H."/>
            <person name="Langlade N.B."/>
        </authorList>
    </citation>
    <scope>NUCLEOTIDE SEQUENCE [LARGE SCALE GENOMIC DNA]</scope>
    <source>
        <strain evidence="4">cv. SF193</strain>
        <tissue evidence="2">Leaves</tissue>
    </source>
</reference>
<dbReference type="InParanoid" id="A0A251VNY7"/>
<sequence length="260" mass="29802">MTNPENTPCQNFHRFFDCWLDELDSNLQQLASAANHHEYNGDEEDEDLHMLINNSIGQYEKYYKVKSEAAKEDVISMFSPKWLSSLEDAFLWIAGWRPTTAIHLLYSKSGIQFEASPADLSIFKAGDLGHLSSNQISRVDKLQQKTIRAEKNICDRMATLQESAADTSMVDLSNVISEMMRKENDDGGDDNDRRVERALEPKKDEWEKVLNMADSLRMETLKSVIEILTPIQAVYFLIAAAELHLRLHDWGLKKDAEYIN</sequence>
<dbReference type="OMA" id="KDEGANN"/>
<dbReference type="PANTHER" id="PTHR46354">
    <property type="entry name" value="DOG1 DOMAIN-CONTAINING PROTEIN"/>
    <property type="match status" value="1"/>
</dbReference>
<dbReference type="OrthoDB" id="542841at2759"/>
<feature type="domain" description="DOG1" evidence="1">
    <location>
        <begin position="9"/>
        <end position="257"/>
    </location>
</feature>
<dbReference type="PROSITE" id="PS51806">
    <property type="entry name" value="DOG1"/>
    <property type="match status" value="1"/>
</dbReference>
<dbReference type="Gramene" id="mRNA:HanXRQr2_Chr01g0028931">
    <property type="protein sequence ID" value="mRNA:HanXRQr2_Chr01g0028931"/>
    <property type="gene ID" value="HanXRQr2_Chr01g0028931"/>
</dbReference>
<dbReference type="InterPro" id="IPR051886">
    <property type="entry name" value="Seed_Dev/Stress_Resp_Reg"/>
</dbReference>
<dbReference type="Pfam" id="PF14144">
    <property type="entry name" value="DOG1"/>
    <property type="match status" value="1"/>
</dbReference>
<accession>A0A251VNY7</accession>
<protein>
    <submittedName>
        <fullName evidence="2 3">Transcription factor TGA like domain-containing protein</fullName>
    </submittedName>
</protein>
<dbReference type="EMBL" id="MNCJ02000316">
    <property type="protein sequence ID" value="KAF5822641.1"/>
    <property type="molecule type" value="Genomic_DNA"/>
</dbReference>
<dbReference type="EMBL" id="CM007890">
    <property type="protein sequence ID" value="OTG37278.1"/>
    <property type="molecule type" value="Genomic_DNA"/>
</dbReference>
<evidence type="ECO:0000313" key="3">
    <source>
        <dbReference type="EMBL" id="OTG37278.1"/>
    </source>
</evidence>
<proteinExistence type="predicted"/>
<name>A0A251VNY7_HELAN</name>
<reference evidence="2" key="3">
    <citation type="submission" date="2020-06" db="EMBL/GenBank/DDBJ databases">
        <title>Helianthus annuus Genome sequencing and assembly Release 2.</title>
        <authorList>
            <person name="Gouzy J."/>
            <person name="Langlade N."/>
            <person name="Munos S."/>
        </authorList>
    </citation>
    <scope>NUCLEOTIDE SEQUENCE</scope>
    <source>
        <tissue evidence="2">Leaves</tissue>
    </source>
</reference>
<gene>
    <name evidence="3" type="ORF">HannXRQ_Chr01g0017081</name>
    <name evidence="2" type="ORF">HanXRQr2_Chr01g0028931</name>
</gene>
<dbReference type="GO" id="GO:0043565">
    <property type="term" value="F:sequence-specific DNA binding"/>
    <property type="evidence" value="ECO:0007669"/>
    <property type="project" value="InterPro"/>
</dbReference>
<organism evidence="3 4">
    <name type="scientific">Helianthus annuus</name>
    <name type="common">Common sunflower</name>
    <dbReference type="NCBI Taxonomy" id="4232"/>
    <lineage>
        <taxon>Eukaryota</taxon>
        <taxon>Viridiplantae</taxon>
        <taxon>Streptophyta</taxon>
        <taxon>Embryophyta</taxon>
        <taxon>Tracheophyta</taxon>
        <taxon>Spermatophyta</taxon>
        <taxon>Magnoliopsida</taxon>
        <taxon>eudicotyledons</taxon>
        <taxon>Gunneridae</taxon>
        <taxon>Pentapetalae</taxon>
        <taxon>asterids</taxon>
        <taxon>campanulids</taxon>
        <taxon>Asterales</taxon>
        <taxon>Asteraceae</taxon>
        <taxon>Asteroideae</taxon>
        <taxon>Heliantheae alliance</taxon>
        <taxon>Heliantheae</taxon>
        <taxon>Helianthus</taxon>
    </lineage>
</organism>
<dbReference type="Proteomes" id="UP000215914">
    <property type="component" value="Chromosome 1"/>
</dbReference>
<evidence type="ECO:0000313" key="2">
    <source>
        <dbReference type="EMBL" id="KAF5822641.1"/>
    </source>
</evidence>
<evidence type="ECO:0000259" key="1">
    <source>
        <dbReference type="PROSITE" id="PS51806"/>
    </source>
</evidence>
<keyword evidence="4" id="KW-1185">Reference proteome</keyword>
<evidence type="ECO:0000313" key="4">
    <source>
        <dbReference type="Proteomes" id="UP000215914"/>
    </source>
</evidence>
<dbReference type="InterPro" id="IPR025422">
    <property type="entry name" value="TGA_domain"/>
</dbReference>
<dbReference type="GO" id="GO:0006351">
    <property type="term" value="P:DNA-templated transcription"/>
    <property type="evidence" value="ECO:0007669"/>
    <property type="project" value="InterPro"/>
</dbReference>
<reference evidence="3" key="2">
    <citation type="submission" date="2017-02" db="EMBL/GenBank/DDBJ databases">
        <title>Sunflower complete genome.</title>
        <authorList>
            <person name="Langlade N."/>
            <person name="Munos S."/>
        </authorList>
    </citation>
    <scope>NUCLEOTIDE SEQUENCE [LARGE SCALE GENOMIC DNA]</scope>
    <source>
        <tissue evidence="3">Leaves</tissue>
    </source>
</reference>
<dbReference type="AlphaFoldDB" id="A0A251VNY7"/>